<dbReference type="InterPro" id="IPR005135">
    <property type="entry name" value="Endo/exonuclease/phosphatase"/>
</dbReference>
<dbReference type="Pfam" id="PF00932">
    <property type="entry name" value="LTD"/>
    <property type="match status" value="1"/>
</dbReference>
<dbReference type="Proteomes" id="UP000651977">
    <property type="component" value="Unassembled WGS sequence"/>
</dbReference>
<dbReference type="SUPFAM" id="SSF56219">
    <property type="entry name" value="DNase I-like"/>
    <property type="match status" value="1"/>
</dbReference>
<feature type="signal peptide" evidence="1">
    <location>
        <begin position="1"/>
        <end position="20"/>
    </location>
</feature>
<dbReference type="InterPro" id="IPR047971">
    <property type="entry name" value="ExeM-like"/>
</dbReference>
<dbReference type="PANTHER" id="PTHR42834:SF1">
    <property type="entry name" value="ENDONUCLEASE_EXONUCLEASE_PHOSPHATASE FAMILY PROTEIN (AFU_ORTHOLOGUE AFUA_3G09210)"/>
    <property type="match status" value="1"/>
</dbReference>
<evidence type="ECO:0000313" key="4">
    <source>
        <dbReference type="Proteomes" id="UP000651977"/>
    </source>
</evidence>
<dbReference type="InterPro" id="IPR017756">
    <property type="entry name" value="TM_Gly-Cys-Arg_CS"/>
</dbReference>
<evidence type="ECO:0000256" key="1">
    <source>
        <dbReference type="SAM" id="SignalP"/>
    </source>
</evidence>
<dbReference type="Gene3D" id="3.60.10.10">
    <property type="entry name" value="Endonuclease/exonuclease/phosphatase"/>
    <property type="match status" value="1"/>
</dbReference>
<feature type="chain" id="PRO_5045512366" evidence="1">
    <location>
        <begin position="21"/>
        <end position="1014"/>
    </location>
</feature>
<protein>
    <submittedName>
        <fullName evidence="3">Nuclease</fullName>
    </submittedName>
</protein>
<reference evidence="4" key="1">
    <citation type="journal article" date="2019" name="Int. J. Syst. Evol. Microbiol.">
        <title>The Global Catalogue of Microorganisms (GCM) 10K type strain sequencing project: providing services to taxonomists for standard genome sequencing and annotation.</title>
        <authorList>
            <consortium name="The Broad Institute Genomics Platform"/>
            <consortium name="The Broad Institute Genome Sequencing Center for Infectious Disease"/>
            <person name="Wu L."/>
            <person name="Ma J."/>
        </authorList>
    </citation>
    <scope>NUCLEOTIDE SEQUENCE [LARGE SCALE GENOMIC DNA]</scope>
    <source>
        <strain evidence="4">CGMCC 1.10131</strain>
    </source>
</reference>
<proteinExistence type="predicted"/>
<dbReference type="InterPro" id="IPR036415">
    <property type="entry name" value="Lamin_tail_dom_sf"/>
</dbReference>
<organism evidence="3 4">
    <name type="scientific">Agarivorans gilvus</name>
    <dbReference type="NCBI Taxonomy" id="680279"/>
    <lineage>
        <taxon>Bacteria</taxon>
        <taxon>Pseudomonadati</taxon>
        <taxon>Pseudomonadota</taxon>
        <taxon>Gammaproteobacteria</taxon>
        <taxon>Alteromonadales</taxon>
        <taxon>Alteromonadaceae</taxon>
        <taxon>Agarivorans</taxon>
    </lineage>
</organism>
<comment type="caution">
    <text evidence="3">The sequence shown here is derived from an EMBL/GenBank/DDBJ whole genome shotgun (WGS) entry which is preliminary data.</text>
</comment>
<keyword evidence="4" id="KW-1185">Reference proteome</keyword>
<dbReference type="PROSITE" id="PS51841">
    <property type="entry name" value="LTD"/>
    <property type="match status" value="1"/>
</dbReference>
<dbReference type="Pfam" id="PF03372">
    <property type="entry name" value="Exo_endo_phos"/>
    <property type="match status" value="1"/>
</dbReference>
<dbReference type="NCBIfam" id="NF033681">
    <property type="entry name" value="ExeM_NucH_DNase"/>
    <property type="match status" value="1"/>
</dbReference>
<name>A0ABQ1I608_9ALTE</name>
<dbReference type="InterPro" id="IPR001322">
    <property type="entry name" value="Lamin_tail_dom"/>
</dbReference>
<dbReference type="PANTHER" id="PTHR42834">
    <property type="entry name" value="ENDONUCLEASE/EXONUCLEASE/PHOSPHATASE FAMILY PROTEIN (AFU_ORTHOLOGUE AFUA_3G09210)"/>
    <property type="match status" value="1"/>
</dbReference>
<accession>A0ABQ1I608</accession>
<dbReference type="InterPro" id="IPR036691">
    <property type="entry name" value="Endo/exonu/phosph_ase_sf"/>
</dbReference>
<dbReference type="SUPFAM" id="SSF74853">
    <property type="entry name" value="Lamin A/C globular tail domain"/>
    <property type="match status" value="1"/>
</dbReference>
<evidence type="ECO:0000313" key="3">
    <source>
        <dbReference type="EMBL" id="GGB19881.1"/>
    </source>
</evidence>
<feature type="domain" description="LTD" evidence="2">
    <location>
        <begin position="15"/>
        <end position="133"/>
    </location>
</feature>
<gene>
    <name evidence="3" type="ORF">GCM10007414_36600</name>
</gene>
<keyword evidence="1" id="KW-0732">Signal</keyword>
<dbReference type="CDD" id="cd04486">
    <property type="entry name" value="YhcR_OBF_like"/>
    <property type="match status" value="1"/>
</dbReference>
<dbReference type="RefSeq" id="WP_055732502.1">
    <property type="nucleotide sequence ID" value="NZ_BMDY01000032.1"/>
</dbReference>
<dbReference type="EMBL" id="BMDY01000032">
    <property type="protein sequence ID" value="GGB19881.1"/>
    <property type="molecule type" value="Genomic_DNA"/>
</dbReference>
<sequence length="1014" mass="110452">MKKFYYSAIMAALLPVVSHADIYISEVVEGSSNNKAIEIANNGSSAVTLDGYKLASEYRNSWYNTYSLDGITIQPNDVWVIAHGSASNEVLAVADATYSSYMMQFNGDDGLALLYNDEAIDVVGDLFDMSYNKDVTLRRCEQTLSTVYTEWQWEVLAKDTFDNLGQYSEADASCVAPPAPTAPAEGEFTVASIMELQGTGSRSPVLEDGSYTSDQVYLVTGIVTAIQAGRLGNDLPTGYFIQDADGDGNPLSSDGIFVRGEVSALLNSGSDATQALAVGDEVQVYAKVTESYGWTQLIPEQSEGFDLTFATGNTGQITATPLRVLASDETIQDTYERYEGMLTRIDQESDIVIARTFGFDYGSFRNNMIAAHGGLLFQPTQKNAPGSEGAQAVVESNAQRQLYIESFAKAPNGVVPWYPEFGRDSGTGTSDSYLRIGATLDGFEGVLSYSYDAFRFFVTNEVDNSNFIYTHVPDRSASPEVDRGDLTIATMNVLNYFNSPFGGDDNPLNDNRGAEAFDEFQVQRSKIVAAILGLDADIVGLMEIENNGFDTDSAVVDLVSALNEQLPAAKQYAIAKPKDAKFVGSDAITSMVIYRKAKVGLEKIDILAMPRQAVPEEDYPVYFDGDYEDFRPTTKYMRDTLIPTFQINGPREKTLSVAVNHFKSKGSTCWEDLQGGYTDDNGRRIYKVEDADLQGNCEAFRTAAADYLGEQLKEYHGYRIIMGDLNAYATEDPLLVLTNRDNAPAGYSVKAGRNVKVGREELTGNGGEVIGHSYGYINIVPELHPDTISYSYNEIVGTLDHILISPDLHSYVKDAADWNINSAESTLFQYEGQYTGDLPKYADPFRSSDHDPAVLSLDIIDAIDSNVNAAVVGDLISLPATPVGMPSASTPQDGESYRAVMDLTQTGVNSLAVGDIVTLVVSDMNRNGVVTQSQVAHVQLTEQQIAQGWVAHSFKAPVVGDFVTETYYKDTQVSEQRSTVAEAGSYGETNGAGSSGPWLLLSLFGLLLFRRRNA</sequence>
<dbReference type="NCBIfam" id="TIGR03382">
    <property type="entry name" value="GC_trans_RRR"/>
    <property type="match status" value="1"/>
</dbReference>
<evidence type="ECO:0000259" key="2">
    <source>
        <dbReference type="PROSITE" id="PS51841"/>
    </source>
</evidence>